<sequence>MKKNNKFEVVVLTDCRDTNAVSRLWVRTIHSFRKCGLEAQALVRGIAHEFEGALTLVDMLEVAQYPSVFIVNCAPRDGKTTNGAPFGFCHFEGHLIVTTLGGYALSLLEKLAGKRDVRALDLVKSAPLLTGRTAELHQMVQGQFRSMFFEPVAAAALAAGETLPSSPWTDVPGMGNRVLFIDSIGGRKRVNVKTSLTLGDLESQDGEFEVTVNGHTEQGVRFYKGGLKTIPQDGLGLSPGSSGFHERGMTLLELQRGGLEFESAAETFGASPGMEIKLK</sequence>
<protein>
    <submittedName>
        <fullName evidence="1">Uncharacterized protein</fullName>
    </submittedName>
</protein>
<comment type="caution">
    <text evidence="1">The sequence shown here is derived from an EMBL/GenBank/DDBJ whole genome shotgun (WGS) entry which is preliminary data.</text>
</comment>
<evidence type="ECO:0000313" key="1">
    <source>
        <dbReference type="EMBL" id="OGL83541.1"/>
    </source>
</evidence>
<dbReference type="Proteomes" id="UP000177704">
    <property type="component" value="Unassembled WGS sequence"/>
</dbReference>
<name>A0A1F7UZ74_9BACT</name>
<dbReference type="AlphaFoldDB" id="A0A1F7UZ74"/>
<dbReference type="EMBL" id="MGEM01000052">
    <property type="protein sequence ID" value="OGL83541.1"/>
    <property type="molecule type" value="Genomic_DNA"/>
</dbReference>
<gene>
    <name evidence="1" type="ORF">A3B36_01615</name>
</gene>
<evidence type="ECO:0000313" key="2">
    <source>
        <dbReference type="Proteomes" id="UP000177704"/>
    </source>
</evidence>
<reference evidence="1 2" key="1">
    <citation type="journal article" date="2016" name="Nat. Commun.">
        <title>Thousands of microbial genomes shed light on interconnected biogeochemical processes in an aquifer system.</title>
        <authorList>
            <person name="Anantharaman K."/>
            <person name="Brown C.T."/>
            <person name="Hug L.A."/>
            <person name="Sharon I."/>
            <person name="Castelle C.J."/>
            <person name="Probst A.J."/>
            <person name="Thomas B.C."/>
            <person name="Singh A."/>
            <person name="Wilkins M.J."/>
            <person name="Karaoz U."/>
            <person name="Brodie E.L."/>
            <person name="Williams K.H."/>
            <person name="Hubbard S.S."/>
            <person name="Banfield J.F."/>
        </authorList>
    </citation>
    <scope>NUCLEOTIDE SEQUENCE [LARGE SCALE GENOMIC DNA]</scope>
</reference>
<proteinExistence type="predicted"/>
<accession>A0A1F7UZ74</accession>
<organism evidence="1 2">
    <name type="scientific">Candidatus Uhrbacteria bacterium RIFCSPLOWO2_01_FULL_55_36</name>
    <dbReference type="NCBI Taxonomy" id="1802404"/>
    <lineage>
        <taxon>Bacteria</taxon>
        <taxon>Candidatus Uhriibacteriota</taxon>
    </lineage>
</organism>